<organism evidence="10 11">
    <name type="scientific">Polynucleobacter victoriensis</name>
    <dbReference type="NCBI Taxonomy" id="2049319"/>
    <lineage>
        <taxon>Bacteria</taxon>
        <taxon>Pseudomonadati</taxon>
        <taxon>Pseudomonadota</taxon>
        <taxon>Betaproteobacteria</taxon>
        <taxon>Burkholderiales</taxon>
        <taxon>Burkholderiaceae</taxon>
        <taxon>Polynucleobacter</taxon>
    </lineage>
</organism>
<feature type="transmembrane region" description="Helical" evidence="9">
    <location>
        <begin position="324"/>
        <end position="347"/>
    </location>
</feature>
<dbReference type="AlphaFoldDB" id="A0A212T6B2"/>
<comment type="subcellular location">
    <subcellularLocation>
        <location evidence="1">Cell inner membrane</location>
        <topology evidence="1">Multi-pass membrane protein</topology>
    </subcellularLocation>
</comment>
<dbReference type="InterPro" id="IPR030922">
    <property type="entry name" value="LptF"/>
</dbReference>
<gene>
    <name evidence="10" type="ORF">SAMN06295916_0503</name>
</gene>
<reference evidence="11" key="1">
    <citation type="submission" date="2017-06" db="EMBL/GenBank/DDBJ databases">
        <authorList>
            <person name="Varghese N."/>
            <person name="Submissions S."/>
        </authorList>
    </citation>
    <scope>NUCLEOTIDE SEQUENCE [LARGE SCALE GENOMIC DNA]</scope>
    <source>
        <strain evidence="11">MWH-VicM1</strain>
    </source>
</reference>
<feature type="transmembrane region" description="Helical" evidence="9">
    <location>
        <begin position="56"/>
        <end position="80"/>
    </location>
</feature>
<proteinExistence type="predicted"/>
<dbReference type="EMBL" id="FYEX01000001">
    <property type="protein sequence ID" value="SNC61582.1"/>
    <property type="molecule type" value="Genomic_DNA"/>
</dbReference>
<keyword evidence="8 9" id="KW-0472">Membrane</keyword>
<dbReference type="PANTHER" id="PTHR33529">
    <property type="entry name" value="SLR0882 PROTEIN-RELATED"/>
    <property type="match status" value="1"/>
</dbReference>
<evidence type="ECO:0000256" key="8">
    <source>
        <dbReference type="ARBA" id="ARBA00023136"/>
    </source>
</evidence>
<evidence type="ECO:0000256" key="5">
    <source>
        <dbReference type="ARBA" id="ARBA00022519"/>
    </source>
</evidence>
<feature type="transmembrane region" description="Helical" evidence="9">
    <location>
        <begin position="12"/>
        <end position="36"/>
    </location>
</feature>
<sequence>MIFKRALRQELNFTTGVVFMVLVTLVLTNLVVRVLANATSGLANPKDAVVLIGLGMINYLPILLTASLFIAILIVLTRWYKDSEMVIWQSAGIGLFSILKPIIYFSIPVAFAIAALSIFISPWANQQSATIKQRFQQRDDISMLAPGQFRESSGNNRVFFIESINPETEIIKNVFVTDFGKDKQRVAVAKEGFIERNADGDKTLTLQLGRRYEGTPGNTDFRITEFNKYTVKLEDKVVNPDITSPNTMPIWVLLQDLSIQNLAEILWRIGVPMMSLALVIIAIPLSYTDPRKGRYTGLIMAVLIYFSYSNVLNLMQAWVRVGKINFSIAAWLPHVIAVILGLAFLYFRENRSVTLRNYQHHWLKWKKAKGH</sequence>
<feature type="transmembrane region" description="Helical" evidence="9">
    <location>
        <begin position="101"/>
        <end position="124"/>
    </location>
</feature>
<dbReference type="GO" id="GO:0055085">
    <property type="term" value="P:transmembrane transport"/>
    <property type="evidence" value="ECO:0007669"/>
    <property type="project" value="InterPro"/>
</dbReference>
<evidence type="ECO:0000256" key="1">
    <source>
        <dbReference type="ARBA" id="ARBA00004429"/>
    </source>
</evidence>
<accession>A0A212T6B2</accession>
<dbReference type="RefSeq" id="WP_165765039.1">
    <property type="nucleotide sequence ID" value="NZ_FYEX01000001.1"/>
</dbReference>
<protein>
    <recommendedName>
        <fullName evidence="2">Lipopolysaccharide export system permease protein LptF</fullName>
    </recommendedName>
</protein>
<evidence type="ECO:0000256" key="9">
    <source>
        <dbReference type="SAM" id="Phobius"/>
    </source>
</evidence>
<evidence type="ECO:0000256" key="4">
    <source>
        <dbReference type="ARBA" id="ARBA00022475"/>
    </source>
</evidence>
<feature type="transmembrane region" description="Helical" evidence="9">
    <location>
        <begin position="297"/>
        <end position="318"/>
    </location>
</feature>
<keyword evidence="7 9" id="KW-1133">Transmembrane helix</keyword>
<dbReference type="NCBIfam" id="TIGR04407">
    <property type="entry name" value="LptF_YjgP"/>
    <property type="match status" value="1"/>
</dbReference>
<keyword evidence="5" id="KW-0997">Cell inner membrane</keyword>
<evidence type="ECO:0000256" key="3">
    <source>
        <dbReference type="ARBA" id="ARBA00022448"/>
    </source>
</evidence>
<dbReference type="Proteomes" id="UP000197215">
    <property type="component" value="Unassembled WGS sequence"/>
</dbReference>
<dbReference type="GO" id="GO:0015920">
    <property type="term" value="P:lipopolysaccharide transport"/>
    <property type="evidence" value="ECO:0007669"/>
    <property type="project" value="TreeGrafter"/>
</dbReference>
<keyword evidence="11" id="KW-1185">Reference proteome</keyword>
<keyword evidence="6 9" id="KW-0812">Transmembrane</keyword>
<evidence type="ECO:0000313" key="10">
    <source>
        <dbReference type="EMBL" id="SNC61582.1"/>
    </source>
</evidence>
<dbReference type="PANTHER" id="PTHR33529:SF7">
    <property type="entry name" value="LIPOPOLYSACCHARIDE EXPORT SYSTEM PERMEASE PROTEIN LPTF"/>
    <property type="match status" value="1"/>
</dbReference>
<evidence type="ECO:0000256" key="2">
    <source>
        <dbReference type="ARBA" id="ARBA00014213"/>
    </source>
</evidence>
<evidence type="ECO:0000256" key="7">
    <source>
        <dbReference type="ARBA" id="ARBA00022989"/>
    </source>
</evidence>
<keyword evidence="4" id="KW-1003">Cell membrane</keyword>
<dbReference type="InterPro" id="IPR005495">
    <property type="entry name" value="LptG/LptF_permease"/>
</dbReference>
<keyword evidence="3" id="KW-0813">Transport</keyword>
<dbReference type="Pfam" id="PF03739">
    <property type="entry name" value="LptF_LptG"/>
    <property type="match status" value="1"/>
</dbReference>
<evidence type="ECO:0000256" key="6">
    <source>
        <dbReference type="ARBA" id="ARBA00022692"/>
    </source>
</evidence>
<evidence type="ECO:0000313" key="11">
    <source>
        <dbReference type="Proteomes" id="UP000197215"/>
    </source>
</evidence>
<dbReference type="GO" id="GO:0043190">
    <property type="term" value="C:ATP-binding cassette (ABC) transporter complex"/>
    <property type="evidence" value="ECO:0007669"/>
    <property type="project" value="InterPro"/>
</dbReference>
<feature type="transmembrane region" description="Helical" evidence="9">
    <location>
        <begin position="265"/>
        <end position="285"/>
    </location>
</feature>
<name>A0A212T6B2_9BURK</name>